<accession>A0A1I4PC67</accession>
<dbReference type="InterPro" id="IPR011043">
    <property type="entry name" value="Gal_Oxase/kelch_b-propeller"/>
</dbReference>
<dbReference type="SUPFAM" id="SSF81296">
    <property type="entry name" value="E set domains"/>
    <property type="match status" value="1"/>
</dbReference>
<evidence type="ECO:0000313" key="4">
    <source>
        <dbReference type="EMBL" id="SFM25352.1"/>
    </source>
</evidence>
<feature type="domain" description="Galactose oxidase-like Early set" evidence="3">
    <location>
        <begin position="528"/>
        <end position="615"/>
    </location>
</feature>
<gene>
    <name evidence="4" type="ORF">SAMN05421880_11088</name>
</gene>
<protein>
    <submittedName>
        <fullName evidence="4">Kelch motif-containing protein</fullName>
    </submittedName>
</protein>
<dbReference type="AlphaFoldDB" id="A0A1I4PC67"/>
<name>A0A1I4PC67_9PROT</name>
<reference evidence="4 5" key="1">
    <citation type="submission" date="2016-10" db="EMBL/GenBank/DDBJ databases">
        <authorList>
            <person name="de Groot N.N."/>
        </authorList>
    </citation>
    <scope>NUCLEOTIDE SEQUENCE [LARGE SCALE GENOMIC DNA]</scope>
    <source>
        <strain evidence="4 5">Nm146</strain>
    </source>
</reference>
<dbReference type="InterPro" id="IPR013783">
    <property type="entry name" value="Ig-like_fold"/>
</dbReference>
<dbReference type="SUPFAM" id="SSF50965">
    <property type="entry name" value="Galactose oxidase, central domain"/>
    <property type="match status" value="1"/>
</dbReference>
<dbReference type="EMBL" id="FOUF01000010">
    <property type="protein sequence ID" value="SFM25352.1"/>
    <property type="molecule type" value="Genomic_DNA"/>
</dbReference>
<dbReference type="InterPro" id="IPR014756">
    <property type="entry name" value="Ig_E-set"/>
</dbReference>
<evidence type="ECO:0000256" key="1">
    <source>
        <dbReference type="ARBA" id="ARBA00022729"/>
    </source>
</evidence>
<evidence type="ECO:0000313" key="5">
    <source>
        <dbReference type="Proteomes" id="UP000199561"/>
    </source>
</evidence>
<dbReference type="PANTHER" id="PTHR32208">
    <property type="entry name" value="SECRETED PROTEIN-RELATED"/>
    <property type="match status" value="1"/>
</dbReference>
<dbReference type="Pfam" id="PF07250">
    <property type="entry name" value="Glyoxal_oxid_N"/>
    <property type="match status" value="1"/>
</dbReference>
<dbReference type="InterPro" id="IPR009880">
    <property type="entry name" value="Glyoxal_oxidase_N"/>
</dbReference>
<keyword evidence="1" id="KW-0732">Signal</keyword>
<dbReference type="Pfam" id="PF09118">
    <property type="entry name" value="GO-like_E_set"/>
    <property type="match status" value="1"/>
</dbReference>
<feature type="domain" description="Glyoxal oxidase N-terminal" evidence="2">
    <location>
        <begin position="179"/>
        <end position="498"/>
    </location>
</feature>
<dbReference type="RefSeq" id="WP_090668003.1">
    <property type="nucleotide sequence ID" value="NZ_FOUF01000010.1"/>
</dbReference>
<dbReference type="CDD" id="cd02851">
    <property type="entry name" value="E_set_GO_C"/>
    <property type="match status" value="1"/>
</dbReference>
<evidence type="ECO:0000259" key="2">
    <source>
        <dbReference type="Pfam" id="PF07250"/>
    </source>
</evidence>
<sequence>MADQEDSKGVKHCLDRQSPDLHTQQRLLKFINEARVVNDLTVLPHDVPVVDEELAHLGDIPHHIDPKRTLDLADACKLFEARIDHNLLHGFTNFKDLVAILDRRILDILIRLFGSYRYGRWDYLYPMTAGGMALSIEHAALLRTGKVLFIESGTDTILWDPTDEVTPQFSVIDGATTGLTANLFCSGHVFLSNGELLVVGGGGGGPGAASSIQGWRYDPISQQWTQTGDMTTKRWYPTALMLGDEQGPTGFSNRVLVAGGTGGTGGMEVYSESTNSFVPITVNGPITKHFNQTYPGLHLLPGGEVFYAPTGFANCSTGSVGGYTDGPSAWFTFDAQQGSNSGHWTEVSSAQIDRAKGMSVLLLQSTYPFVRVTAIGGGPAGTNSTAQTINLSTLSPSWGPTTTIPDGRPRINVNAVLLPNSTILVCGGLQSSPYPTWIYDPNAAVSAWREMDENHRPRHYHACALLLPSGKVMMAGGASSGGCSLSVENSIEVFSPPYLFNPDGTLATRPIIDSVNGEVPTSSHFVQFHHGDTFTVESPQATSIAKVVLIRPMAVTHQTDSEQRVIQMPFYTSGAAQLTVSAPDGGPAHAMAPRGYYLLFLLNTSGVPSEGKFVHLH</sequence>
<dbReference type="Proteomes" id="UP000199561">
    <property type="component" value="Unassembled WGS sequence"/>
</dbReference>
<proteinExistence type="predicted"/>
<dbReference type="Gene3D" id="2.130.10.80">
    <property type="entry name" value="Galactose oxidase/kelch, beta-propeller"/>
    <property type="match status" value="1"/>
</dbReference>
<organism evidence="4 5">
    <name type="scientific">Nitrosomonas nitrosa</name>
    <dbReference type="NCBI Taxonomy" id="52442"/>
    <lineage>
        <taxon>Bacteria</taxon>
        <taxon>Pseudomonadati</taxon>
        <taxon>Pseudomonadota</taxon>
        <taxon>Betaproteobacteria</taxon>
        <taxon>Nitrosomonadales</taxon>
        <taxon>Nitrosomonadaceae</taxon>
        <taxon>Nitrosomonas</taxon>
    </lineage>
</organism>
<dbReference type="STRING" id="52442.SAMN05421880_11088"/>
<keyword evidence="5" id="KW-1185">Reference proteome</keyword>
<dbReference type="PANTHER" id="PTHR32208:SF21">
    <property type="entry name" value="LOW QUALITY PROTEIN: ALDEHYDE OXIDASE GLOX-LIKE"/>
    <property type="match status" value="1"/>
</dbReference>
<dbReference type="InterPro" id="IPR037293">
    <property type="entry name" value="Gal_Oxidase_central_sf"/>
</dbReference>
<dbReference type="Gene3D" id="2.60.40.10">
    <property type="entry name" value="Immunoglobulins"/>
    <property type="match status" value="1"/>
</dbReference>
<evidence type="ECO:0000259" key="3">
    <source>
        <dbReference type="Pfam" id="PF09118"/>
    </source>
</evidence>
<dbReference type="InterPro" id="IPR015202">
    <property type="entry name" value="GO-like_E_set"/>
</dbReference>